<keyword evidence="2" id="KW-1185">Reference proteome</keyword>
<organism evidence="1 2">
    <name type="scientific">Moraxella tetraodonis</name>
    <dbReference type="NCBI Taxonomy" id="2767221"/>
    <lineage>
        <taxon>Bacteria</taxon>
        <taxon>Pseudomonadati</taxon>
        <taxon>Pseudomonadota</taxon>
        <taxon>Gammaproteobacteria</taxon>
        <taxon>Moraxellales</taxon>
        <taxon>Moraxellaceae</taxon>
        <taxon>Moraxella</taxon>
    </lineage>
</organism>
<dbReference type="EMBL" id="JACSYB010000001">
    <property type="protein sequence ID" value="MCG8147644.1"/>
    <property type="molecule type" value="Genomic_DNA"/>
</dbReference>
<dbReference type="RefSeq" id="WP_239742296.1">
    <property type="nucleotide sequence ID" value="NZ_JACSYB010000001.1"/>
</dbReference>
<gene>
    <name evidence="1" type="ORF">H9W84_05810</name>
</gene>
<evidence type="ECO:0000313" key="2">
    <source>
        <dbReference type="Proteomes" id="UP001139238"/>
    </source>
</evidence>
<proteinExistence type="predicted"/>
<protein>
    <submittedName>
        <fullName evidence="1">Uncharacterized protein</fullName>
    </submittedName>
</protein>
<evidence type="ECO:0000313" key="1">
    <source>
        <dbReference type="EMBL" id="MCG8147644.1"/>
    </source>
</evidence>
<reference evidence="1" key="1">
    <citation type="submission" date="2021-08" db="EMBL/GenBank/DDBJ databases">
        <title>Complete genome sequence of Moraxella sp strain PS-22.</title>
        <authorList>
            <person name="Das S.K."/>
        </authorList>
    </citation>
    <scope>NUCLEOTIDE SEQUENCE</scope>
    <source>
        <strain evidence="1">PS-22</strain>
    </source>
</reference>
<comment type="caution">
    <text evidence="1">The sequence shown here is derived from an EMBL/GenBank/DDBJ whole genome shotgun (WGS) entry which is preliminary data.</text>
</comment>
<sequence>MVHILEQRIMLPKKNGHENDTLIMPVFVLFEHPFMKKFATETKKLE</sequence>
<dbReference type="AlphaFoldDB" id="A0A9X1USN2"/>
<name>A0A9X1USN2_9GAMM</name>
<accession>A0A9X1USN2</accession>
<dbReference type="Proteomes" id="UP001139238">
    <property type="component" value="Unassembled WGS sequence"/>
</dbReference>